<proteinExistence type="predicted"/>
<protein>
    <recommendedName>
        <fullName evidence="2">START domain-containing protein</fullName>
    </recommendedName>
</protein>
<dbReference type="PROSITE" id="PS50848">
    <property type="entry name" value="START"/>
    <property type="match status" value="1"/>
</dbReference>
<dbReference type="SUPFAM" id="SSF55961">
    <property type="entry name" value="Bet v1-like"/>
    <property type="match status" value="1"/>
</dbReference>
<dbReference type="GO" id="GO:0008289">
    <property type="term" value="F:lipid binding"/>
    <property type="evidence" value="ECO:0007669"/>
    <property type="project" value="InterPro"/>
</dbReference>
<evidence type="ECO:0000313" key="4">
    <source>
        <dbReference type="Proteomes" id="UP001165085"/>
    </source>
</evidence>
<evidence type="ECO:0000259" key="2">
    <source>
        <dbReference type="PROSITE" id="PS50848"/>
    </source>
</evidence>
<dbReference type="CDD" id="cd00177">
    <property type="entry name" value="START"/>
    <property type="match status" value="1"/>
</dbReference>
<comment type="caution">
    <text evidence="3">The sequence shown here is derived from an EMBL/GenBank/DDBJ whole genome shotgun (WGS) entry which is preliminary data.</text>
</comment>
<evidence type="ECO:0000256" key="1">
    <source>
        <dbReference type="SAM" id="MobiDB-lite"/>
    </source>
</evidence>
<evidence type="ECO:0000313" key="3">
    <source>
        <dbReference type="EMBL" id="GMH62945.1"/>
    </source>
</evidence>
<dbReference type="EMBL" id="BRXY01000081">
    <property type="protein sequence ID" value="GMH62945.1"/>
    <property type="molecule type" value="Genomic_DNA"/>
</dbReference>
<gene>
    <name evidence="3" type="ORF">TrST_g9898</name>
</gene>
<dbReference type="OrthoDB" id="10424825at2759"/>
<dbReference type="InterPro" id="IPR023393">
    <property type="entry name" value="START-like_dom_sf"/>
</dbReference>
<organism evidence="3 4">
    <name type="scientific">Triparma strigata</name>
    <dbReference type="NCBI Taxonomy" id="1606541"/>
    <lineage>
        <taxon>Eukaryota</taxon>
        <taxon>Sar</taxon>
        <taxon>Stramenopiles</taxon>
        <taxon>Ochrophyta</taxon>
        <taxon>Bolidophyceae</taxon>
        <taxon>Parmales</taxon>
        <taxon>Triparmaceae</taxon>
        <taxon>Triparma</taxon>
    </lineage>
</organism>
<feature type="region of interest" description="Disordered" evidence="1">
    <location>
        <begin position="1"/>
        <end position="46"/>
    </location>
</feature>
<accession>A0A9W7E2K3</accession>
<feature type="compositionally biased region" description="Low complexity" evidence="1">
    <location>
        <begin position="71"/>
        <end position="89"/>
    </location>
</feature>
<dbReference type="AlphaFoldDB" id="A0A9W7E2K3"/>
<dbReference type="InterPro" id="IPR002913">
    <property type="entry name" value="START_lipid-bd_dom"/>
</dbReference>
<feature type="compositionally biased region" description="Polar residues" evidence="1">
    <location>
        <begin position="8"/>
        <end position="17"/>
    </location>
</feature>
<keyword evidence="4" id="KW-1185">Reference proteome</keyword>
<reference evidence="4" key="1">
    <citation type="journal article" date="2023" name="Commun. Biol.">
        <title>Genome analysis of Parmales, the sister group of diatoms, reveals the evolutionary specialization of diatoms from phago-mixotrophs to photoautotrophs.</title>
        <authorList>
            <person name="Ban H."/>
            <person name="Sato S."/>
            <person name="Yoshikawa S."/>
            <person name="Yamada K."/>
            <person name="Nakamura Y."/>
            <person name="Ichinomiya M."/>
            <person name="Sato N."/>
            <person name="Blanc-Mathieu R."/>
            <person name="Endo H."/>
            <person name="Kuwata A."/>
            <person name="Ogata H."/>
        </authorList>
    </citation>
    <scope>NUCLEOTIDE SEQUENCE [LARGE SCALE GENOMIC DNA]</scope>
    <source>
        <strain evidence="4">NIES 3701</strain>
    </source>
</reference>
<feature type="domain" description="START" evidence="2">
    <location>
        <begin position="134"/>
        <end position="252"/>
    </location>
</feature>
<dbReference type="Pfam" id="PF01852">
    <property type="entry name" value="START"/>
    <property type="match status" value="1"/>
</dbReference>
<sequence length="385" mass="42969">MVAANLLQPLNQSQPSIHRTKPRAQSQPVRPPTQPQSQSRPVPDPGILRAEKYHATFDKVWDWAQGIRDPSTSTSNNSNNNNDNTNNNNLEFEEIDTPPNALFRLGWTPQDSPVLHIEVTINTNLEDLIAGCSDTERFKEYNRVFFPIADVLTVDVDTKIVHGKMKSLLPGLSKQRDFVTAVQRRKTSSSLVLLHSAAPPEVLPPMDQYVRAEAVQGAICLDKEDETRTKVTIITHLDLKFSLWMTKKLCPRLAPVFIKFCQSLENIGNSIAQGTSPRTSSEGFCAIGYAVTFPSQHTDDDEEDYDADYDDDDWVGLDQSSSSPSSSYLIMTPSADSTTAMSPDRLILSSRRRIRKRSLAINATKSTFKFAKNIRKKLSLSTSSV</sequence>
<dbReference type="Proteomes" id="UP001165085">
    <property type="component" value="Unassembled WGS sequence"/>
</dbReference>
<name>A0A9W7E2K3_9STRA</name>
<dbReference type="Gene3D" id="3.30.530.20">
    <property type="match status" value="1"/>
</dbReference>
<feature type="region of interest" description="Disordered" evidence="1">
    <location>
        <begin position="68"/>
        <end position="93"/>
    </location>
</feature>